<name>A0A427XZD1_9TREE</name>
<comment type="caution">
    <text evidence="2">The sequence shown here is derived from an EMBL/GenBank/DDBJ whole genome shotgun (WGS) entry which is preliminary data.</text>
</comment>
<evidence type="ECO:0000313" key="3">
    <source>
        <dbReference type="Proteomes" id="UP000279236"/>
    </source>
</evidence>
<feature type="compositionally biased region" description="Pro residues" evidence="1">
    <location>
        <begin position="18"/>
        <end position="28"/>
    </location>
</feature>
<accession>A0A427XZD1</accession>
<dbReference type="AlphaFoldDB" id="A0A427XZD1"/>
<dbReference type="GeneID" id="39590216"/>
<protein>
    <submittedName>
        <fullName evidence="2">Uncharacterized protein</fullName>
    </submittedName>
</protein>
<keyword evidence="3" id="KW-1185">Reference proteome</keyword>
<dbReference type="EMBL" id="RSCE01000003">
    <property type="protein sequence ID" value="RSH84167.1"/>
    <property type="molecule type" value="Genomic_DNA"/>
</dbReference>
<evidence type="ECO:0000256" key="1">
    <source>
        <dbReference type="SAM" id="MobiDB-lite"/>
    </source>
</evidence>
<reference evidence="2 3" key="1">
    <citation type="submission" date="2018-11" db="EMBL/GenBank/DDBJ databases">
        <title>Genome sequence of Apiotrichum porosum DSM 27194.</title>
        <authorList>
            <person name="Aliyu H."/>
            <person name="Gorte O."/>
            <person name="Ochsenreither K."/>
        </authorList>
    </citation>
    <scope>NUCLEOTIDE SEQUENCE [LARGE SCALE GENOMIC DNA]</scope>
    <source>
        <strain evidence="2 3">DSM 27194</strain>
    </source>
</reference>
<dbReference type="OrthoDB" id="10610250at2759"/>
<evidence type="ECO:0000313" key="2">
    <source>
        <dbReference type="EMBL" id="RSH84167.1"/>
    </source>
</evidence>
<sequence>MTTAPPDPLAQPGRPITSLPPLPNPLHPRGPSAVLNANDALRTLQQLGEGANSGSVEYPYPTTFEYPLPPLPPIPAPSSGSRRRRSTTHSAVHPVLVPPIPASSPLSHAQTLDEAIAAHNATQPDLIASLQYARTALLVKMGSRGYIWAFLRTLDADEDADAHEAKVLCVRFFPSKEPRPPPIHAVPPTGPATVLSEHLTSLDLSVPALLYRLPHVLGLLDSACFYCSRHLSDVDGLPFNATGFIPVAKPKVAKVVDADKDGDNKDAAAVAPVNGHRDSLVPPEASEGVEGRWVSWHAGCETA</sequence>
<feature type="region of interest" description="Disordered" evidence="1">
    <location>
        <begin position="1"/>
        <end position="36"/>
    </location>
</feature>
<feature type="region of interest" description="Disordered" evidence="1">
    <location>
        <begin position="67"/>
        <end position="90"/>
    </location>
</feature>
<proteinExistence type="predicted"/>
<feature type="compositionally biased region" description="Pro residues" evidence="1">
    <location>
        <begin position="67"/>
        <end position="76"/>
    </location>
</feature>
<dbReference type="Proteomes" id="UP000279236">
    <property type="component" value="Unassembled WGS sequence"/>
</dbReference>
<gene>
    <name evidence="2" type="ORF">EHS24_005673</name>
</gene>
<organism evidence="2 3">
    <name type="scientific">Apiotrichum porosum</name>
    <dbReference type="NCBI Taxonomy" id="105984"/>
    <lineage>
        <taxon>Eukaryota</taxon>
        <taxon>Fungi</taxon>
        <taxon>Dikarya</taxon>
        <taxon>Basidiomycota</taxon>
        <taxon>Agaricomycotina</taxon>
        <taxon>Tremellomycetes</taxon>
        <taxon>Trichosporonales</taxon>
        <taxon>Trichosporonaceae</taxon>
        <taxon>Apiotrichum</taxon>
    </lineage>
</organism>
<dbReference type="RefSeq" id="XP_028477615.1">
    <property type="nucleotide sequence ID" value="XM_028621163.1"/>
</dbReference>